<accession>A0ABQ7GUX0</accession>
<evidence type="ECO:0000313" key="2">
    <source>
        <dbReference type="EMBL" id="KAF5838406.1"/>
    </source>
</evidence>
<keyword evidence="3" id="KW-1185">Reference proteome</keyword>
<evidence type="ECO:0000313" key="3">
    <source>
        <dbReference type="Proteomes" id="UP000815325"/>
    </source>
</evidence>
<dbReference type="EMBL" id="MU069580">
    <property type="protein sequence ID" value="KAF5838406.1"/>
    <property type="molecule type" value="Genomic_DNA"/>
</dbReference>
<protein>
    <submittedName>
        <fullName evidence="2">Uncharacterized protein</fullName>
    </submittedName>
</protein>
<reference evidence="2" key="1">
    <citation type="submission" date="2017-08" db="EMBL/GenBank/DDBJ databases">
        <authorList>
            <person name="Polle J.E."/>
            <person name="Barry K."/>
            <person name="Cushman J."/>
            <person name="Schmutz J."/>
            <person name="Tran D."/>
            <person name="Hathwaick L.T."/>
            <person name="Yim W.C."/>
            <person name="Jenkins J."/>
            <person name="Mckie-Krisberg Z.M."/>
            <person name="Prochnik S."/>
            <person name="Lindquist E."/>
            <person name="Dockter R.B."/>
            <person name="Adam C."/>
            <person name="Molina H."/>
            <person name="Bunkerborg J."/>
            <person name="Jin E."/>
            <person name="Buchheim M."/>
            <person name="Magnuson J."/>
        </authorList>
    </citation>
    <scope>NUCLEOTIDE SEQUENCE</scope>
    <source>
        <strain evidence="2">CCAP 19/18</strain>
    </source>
</reference>
<evidence type="ECO:0000256" key="1">
    <source>
        <dbReference type="SAM" id="MobiDB-lite"/>
    </source>
</evidence>
<dbReference type="Proteomes" id="UP000815325">
    <property type="component" value="Unassembled WGS sequence"/>
</dbReference>
<gene>
    <name evidence="2" type="ORF">DUNSADRAFT_2942</name>
</gene>
<sequence length="195" mass="21234">MTDENSLSTWERGALPPLTNHDALSGQAPLRRASSAGDVPAVFQALDASKRNVLDFRAAFAGFNHLGVAHGQDTVKTVSGLLGMSSPSQLKSHQFTLPEFVACYEMLSRAQHKPSAVQARLDQAMFYSRASQVPGGADNEEVLKLVYTNYCRYTVGQGKLIFDEADPKMSSTQFVKMCCDLGFLQPAGEDVIWDA</sequence>
<comment type="caution">
    <text evidence="2">The sequence shown here is derived from an EMBL/GenBank/DDBJ whole genome shotgun (WGS) entry which is preliminary data.</text>
</comment>
<feature type="region of interest" description="Disordered" evidence="1">
    <location>
        <begin position="1"/>
        <end position="24"/>
    </location>
</feature>
<proteinExistence type="predicted"/>
<name>A0ABQ7GUX0_DUNSA</name>
<organism evidence="2 3">
    <name type="scientific">Dunaliella salina</name>
    <name type="common">Green alga</name>
    <name type="synonym">Protococcus salinus</name>
    <dbReference type="NCBI Taxonomy" id="3046"/>
    <lineage>
        <taxon>Eukaryota</taxon>
        <taxon>Viridiplantae</taxon>
        <taxon>Chlorophyta</taxon>
        <taxon>core chlorophytes</taxon>
        <taxon>Chlorophyceae</taxon>
        <taxon>CS clade</taxon>
        <taxon>Chlamydomonadales</taxon>
        <taxon>Dunaliellaceae</taxon>
        <taxon>Dunaliella</taxon>
    </lineage>
</organism>